<feature type="transmembrane region" description="Helical" evidence="1">
    <location>
        <begin position="471"/>
        <end position="491"/>
    </location>
</feature>
<gene>
    <name evidence="2" type="ORF">FIV42_01340</name>
</gene>
<evidence type="ECO:0000313" key="2">
    <source>
        <dbReference type="EMBL" id="QDG49426.1"/>
    </source>
</evidence>
<dbReference type="Pfam" id="PF10136">
    <property type="entry name" value="SpecificRecomb"/>
    <property type="match status" value="1"/>
</dbReference>
<dbReference type="OrthoDB" id="5688397at2"/>
<evidence type="ECO:0000313" key="3">
    <source>
        <dbReference type="Proteomes" id="UP000315995"/>
    </source>
</evidence>
<organism evidence="2 3">
    <name type="scientific">Persicimonas caeni</name>
    <dbReference type="NCBI Taxonomy" id="2292766"/>
    <lineage>
        <taxon>Bacteria</taxon>
        <taxon>Deltaproteobacteria</taxon>
        <taxon>Bradymonadales</taxon>
        <taxon>Bradymonadaceae</taxon>
        <taxon>Persicimonas</taxon>
    </lineage>
</organism>
<feature type="transmembrane region" description="Helical" evidence="1">
    <location>
        <begin position="422"/>
        <end position="443"/>
    </location>
</feature>
<feature type="transmembrane region" description="Helical" evidence="1">
    <location>
        <begin position="355"/>
        <end position="376"/>
    </location>
</feature>
<dbReference type="AlphaFoldDB" id="A0A4Y6PM84"/>
<feature type="transmembrane region" description="Helical" evidence="1">
    <location>
        <begin position="536"/>
        <end position="558"/>
    </location>
</feature>
<keyword evidence="1" id="KW-0812">Transmembrane</keyword>
<keyword evidence="3" id="KW-1185">Reference proteome</keyword>
<sequence length="651" mass="71795">MYDEIRHVFEVSSGTEALRGVVDVLREAAAESEEGTDGALRELVDVLQNAQPERAALEVAVRQVLRESRLVHALAESGILADVSVFKELRNRLARRALPAREHPDDVRGHIRAIFYRSDDWEWVLDASEESWAAVLALLVDEHDAAGHADRELLGAVLGLAQRIGALGIDEELNAKLYEVEDYESPFLDLSIEAHEFLEDHRAGPGSDDSFRKLLAKIRQCRDIVLYLRDNKAIYGTSLRLTALSRRLLQQLDRLELLAHLVHPQSKRDFVQCSVRLFRSLVESTQTANSVSRLVKESADLLAFQITEESARKGQKYITDSKRGYWAFLRASMQGGAIVAVFAFIKVFLDKLPLSLAAEALAFSINYSVCFVLLYLTGSILATKQPAVLAPAIARKMDEAASEQGALEGVADVIILAWRSQFVSFLGNLICAVPVAWLIGYGLDHWLSMPAADTAKAAQLLGSVHPWESGAFYYAGVAGVFLFLAGVIAGATQNHVIYADIEQRLANHPGLAFLGDRRQKLAAFVAKNLAMINGNVALGFFLGCAGSIGIILGLPFDIRHIAFSSANVGMAIYAAPQLITAEVATVAALGVIGIGFFNFLISFLLTMSMGLESRQVTFRQTRSLAFILLKRLIRQPWEWFVPYHTSRYSLR</sequence>
<keyword evidence="1" id="KW-0472">Membrane</keyword>
<reference evidence="2 3" key="1">
    <citation type="submission" date="2019-06" db="EMBL/GenBank/DDBJ databases">
        <title>Persicimonas caeni gen. nov., sp. nov., a predatory bacterium isolated from solar saltern.</title>
        <authorList>
            <person name="Wang S."/>
        </authorList>
    </citation>
    <scope>NUCLEOTIDE SEQUENCE [LARGE SCALE GENOMIC DNA]</scope>
    <source>
        <strain evidence="2 3">YN101</strain>
    </source>
</reference>
<protein>
    <recommendedName>
        <fullName evidence="4">Site-specific recombinase</fullName>
    </recommendedName>
</protein>
<feature type="transmembrane region" description="Helical" evidence="1">
    <location>
        <begin position="578"/>
        <end position="605"/>
    </location>
</feature>
<keyword evidence="1" id="KW-1133">Transmembrane helix</keyword>
<evidence type="ECO:0000256" key="1">
    <source>
        <dbReference type="SAM" id="Phobius"/>
    </source>
</evidence>
<dbReference type="Proteomes" id="UP000315995">
    <property type="component" value="Chromosome"/>
</dbReference>
<dbReference type="InterPro" id="IPR011385">
    <property type="entry name" value="Site-sp_rcmbase"/>
</dbReference>
<proteinExistence type="predicted"/>
<accession>A0A4Y6PM84</accession>
<feature type="transmembrane region" description="Helical" evidence="1">
    <location>
        <begin position="325"/>
        <end position="349"/>
    </location>
</feature>
<dbReference type="RefSeq" id="WP_141195924.1">
    <property type="nucleotide sequence ID" value="NZ_CP041186.1"/>
</dbReference>
<evidence type="ECO:0008006" key="4">
    <source>
        <dbReference type="Google" id="ProtNLM"/>
    </source>
</evidence>
<dbReference type="EMBL" id="CP041186">
    <property type="protein sequence ID" value="QDG49426.1"/>
    <property type="molecule type" value="Genomic_DNA"/>
</dbReference>
<accession>A0A5B8XZQ1</accession>
<name>A0A4Y6PM84_PERCE</name>